<evidence type="ECO:0000313" key="2">
    <source>
        <dbReference type="Proteomes" id="UP001303046"/>
    </source>
</evidence>
<dbReference type="EMBL" id="JAVFWL010000002">
    <property type="protein sequence ID" value="KAK6738941.1"/>
    <property type="molecule type" value="Genomic_DNA"/>
</dbReference>
<dbReference type="PANTHER" id="PTHR31895">
    <property type="entry name" value="PROTEIN CBG03177-RELATED"/>
    <property type="match status" value="1"/>
</dbReference>
<evidence type="ECO:0000313" key="1">
    <source>
        <dbReference type="EMBL" id="KAK6738941.1"/>
    </source>
</evidence>
<comment type="caution">
    <text evidence="1">The sequence shown here is derived from an EMBL/GenBank/DDBJ whole genome shotgun (WGS) entry which is preliminary data.</text>
</comment>
<dbReference type="PANTHER" id="PTHR31895:SF42">
    <property type="entry name" value="ACTIVATED IN BLOCKED UNFOLDED PROTEIN RESPONSE"/>
    <property type="match status" value="1"/>
</dbReference>
<organism evidence="1 2">
    <name type="scientific">Necator americanus</name>
    <name type="common">Human hookworm</name>
    <dbReference type="NCBI Taxonomy" id="51031"/>
    <lineage>
        <taxon>Eukaryota</taxon>
        <taxon>Metazoa</taxon>
        <taxon>Ecdysozoa</taxon>
        <taxon>Nematoda</taxon>
        <taxon>Chromadorea</taxon>
        <taxon>Rhabditida</taxon>
        <taxon>Rhabditina</taxon>
        <taxon>Rhabditomorpha</taxon>
        <taxon>Strongyloidea</taxon>
        <taxon>Ancylostomatidae</taxon>
        <taxon>Bunostominae</taxon>
        <taxon>Necator</taxon>
    </lineage>
</organism>
<protein>
    <recommendedName>
        <fullName evidence="3">Cysteine rich repeat-containing domain protein</fullName>
    </recommendedName>
</protein>
<keyword evidence="2" id="KW-1185">Reference proteome</keyword>
<dbReference type="Proteomes" id="UP001303046">
    <property type="component" value="Unassembled WGS sequence"/>
</dbReference>
<gene>
    <name evidence="1" type="primary">Necator_chrII.g8606</name>
    <name evidence="1" type="ORF">RB195_020811</name>
</gene>
<reference evidence="1 2" key="1">
    <citation type="submission" date="2023-08" db="EMBL/GenBank/DDBJ databases">
        <title>A Necator americanus chromosomal reference genome.</title>
        <authorList>
            <person name="Ilik V."/>
            <person name="Petrzelkova K.J."/>
            <person name="Pardy F."/>
            <person name="Fuh T."/>
            <person name="Niatou-Singa F.S."/>
            <person name="Gouil Q."/>
            <person name="Baker L."/>
            <person name="Ritchie M.E."/>
            <person name="Jex A.R."/>
            <person name="Gazzola D."/>
            <person name="Li H."/>
            <person name="Toshio Fujiwara R."/>
            <person name="Zhan B."/>
            <person name="Aroian R.V."/>
            <person name="Pafco B."/>
            <person name="Schwarz E.M."/>
        </authorList>
    </citation>
    <scope>NUCLEOTIDE SEQUENCE [LARGE SCALE GENOMIC DNA]</scope>
    <source>
        <strain evidence="1 2">Aroian</strain>
        <tissue evidence="1">Whole animal</tissue>
    </source>
</reference>
<sequence length="669" mass="70008">MGDYGEGDLHKNVSLVSKAKKKISGTRLSCLAGYKSSAENVFFTPMAVVHTALLFAFVLPVALAEQSTSNREKRQCPCAAIVPNLCSCKAGPTASCTCAAPTLATTTCGCAAVSQIAQCRASCKRTCVSTCTHSKISSTCPSSCGLTCLRSCMPQQVVPVRVIMPKLISAEQCLPVCQQSCGKSCAALFTTAECTPVCRQSCEQRCVHLLPSLSINTCSVECWPKCSQQCIGEQQLLLQQNMQLLDSAGVTSIQEQPILVDQPMLAGDLIPLPQQALAGRAPLLSGPIIGGPAPFQQSIQNHPMLTRGQMAPRGAYPFEPFPGPHLQTLPFAGVSPSAAFGPSAAVGPSAAGFLQPQQLLPDHSSFHPGLMSGGVASPQLLGNQPRTLAGLPGARGIPSFPSLQSAAGQPWLLSDPTMGELGQPKQLLKRLPELVPFPTAEDAAALNQPLTSKPTFVGGPVDEELPRQLQAGQRDLLNGPSVGVGSASLRQPFLGQPSLLSNGRVKDSVQPQQVLEDQPILISSPIPAKSAQPQQLTPDQLGFPLQEFVKGQLAKDSSIEGVPPQLGIIPGESTLISDASSAGVAGQQLPSITGEPSQVSSFPGSVNVPQEASQPLCPTACMPACDPQCIKEQELLSQQPSQAVPTMKAPSRLQEGFGKEFSFGAAKKV</sequence>
<accession>A0ABR1CP06</accession>
<evidence type="ECO:0008006" key="3">
    <source>
        <dbReference type="Google" id="ProtNLM"/>
    </source>
</evidence>
<name>A0ABR1CP06_NECAM</name>
<proteinExistence type="predicted"/>